<dbReference type="InterPro" id="IPR006442">
    <property type="entry name" value="Antitoxin_Phd/YefM"/>
</dbReference>
<reference evidence="3 4" key="1">
    <citation type="journal article" date="2019" name="ISME J.">
        <title>Genome analyses of uncultured TG2/ZB3 bacteria in 'Margulisbacteria' specifically attached to ectosymbiotic spirochetes of protists in the termite gut.</title>
        <authorList>
            <person name="Utami Y.D."/>
            <person name="Kuwahara H."/>
            <person name="Igai K."/>
            <person name="Murakami T."/>
            <person name="Sugaya K."/>
            <person name="Morikawa T."/>
            <person name="Nagura Y."/>
            <person name="Yuki M."/>
            <person name="Deevong P."/>
            <person name="Inoue T."/>
            <person name="Kihara K."/>
            <person name="Lo N."/>
            <person name="Yamada A."/>
            <person name="Ohkuma M."/>
            <person name="Hongoh Y."/>
        </authorList>
    </citation>
    <scope>NUCLEOTIDE SEQUENCE [LARGE SCALE GENOMIC DNA]</scope>
    <source>
        <strain evidence="3">NkOx7-02</strain>
    </source>
</reference>
<gene>
    <name evidence="3" type="ORF">NO2_0948</name>
</gene>
<dbReference type="EMBL" id="BGZO01000026">
    <property type="protein sequence ID" value="GBR76392.1"/>
    <property type="molecule type" value="Genomic_DNA"/>
</dbReference>
<dbReference type="Gene3D" id="3.40.1620.10">
    <property type="entry name" value="YefM-like domain"/>
    <property type="match status" value="1"/>
</dbReference>
<evidence type="ECO:0000256" key="2">
    <source>
        <dbReference type="RuleBase" id="RU362080"/>
    </source>
</evidence>
<evidence type="ECO:0000313" key="3">
    <source>
        <dbReference type="EMBL" id="GBR76392.1"/>
    </source>
</evidence>
<dbReference type="InterPro" id="IPR036165">
    <property type="entry name" value="YefM-like_sf"/>
</dbReference>
<organism evidence="3 4">
    <name type="scientific">Candidatus Termititenax persephonae</name>
    <dbReference type="NCBI Taxonomy" id="2218525"/>
    <lineage>
        <taxon>Bacteria</taxon>
        <taxon>Bacillati</taxon>
        <taxon>Candidatus Margulisiibacteriota</taxon>
        <taxon>Candidatus Termititenacia</taxon>
        <taxon>Candidatus Termititenacales</taxon>
        <taxon>Candidatus Termititenacaceae</taxon>
        <taxon>Candidatus Termititenax</taxon>
    </lineage>
</organism>
<dbReference type="NCBIfam" id="TIGR01552">
    <property type="entry name" value="phd_fam"/>
    <property type="match status" value="1"/>
</dbReference>
<comment type="similarity">
    <text evidence="1 2">Belongs to the phD/YefM antitoxin family.</text>
</comment>
<keyword evidence="4" id="KW-1185">Reference proteome</keyword>
<evidence type="ECO:0000313" key="4">
    <source>
        <dbReference type="Proteomes" id="UP000275925"/>
    </source>
</evidence>
<protein>
    <recommendedName>
        <fullName evidence="2">Antitoxin</fullName>
    </recommendedName>
</protein>
<dbReference type="SUPFAM" id="SSF143120">
    <property type="entry name" value="YefM-like"/>
    <property type="match status" value="1"/>
</dbReference>
<dbReference type="Pfam" id="PF02604">
    <property type="entry name" value="PhdYeFM_antitox"/>
    <property type="match status" value="1"/>
</dbReference>
<evidence type="ECO:0000256" key="1">
    <source>
        <dbReference type="ARBA" id="ARBA00009981"/>
    </source>
</evidence>
<dbReference type="Proteomes" id="UP000275925">
    <property type="component" value="Unassembled WGS sequence"/>
</dbReference>
<comment type="caution">
    <text evidence="3">The sequence shown here is derived from an EMBL/GenBank/DDBJ whole genome shotgun (WGS) entry which is preliminary data.</text>
</comment>
<accession>A0A388TGY0</accession>
<name>A0A388TGY0_9BACT</name>
<proteinExistence type="inferred from homology"/>
<comment type="function">
    <text evidence="2">Antitoxin component of a type II toxin-antitoxin (TA) system.</text>
</comment>
<sequence>MPSIGAFAAKTHFSQILEDVAAGQGYIITRRGKPVAKIVPLPDQAVSRQEAVKQLFVLARSRIKRRGNYTIDHLLTDLRKGRR</sequence>
<dbReference type="AlphaFoldDB" id="A0A388TGY0"/>